<dbReference type="Proteomes" id="UP000005438">
    <property type="component" value="Chromosome"/>
</dbReference>
<dbReference type="HOGENOM" id="CLU_2974776_0_0_10"/>
<accession>G8TCZ8</accession>
<gene>
    <name evidence="1" type="ordered locus">Niako_0826</name>
</gene>
<dbReference type="KEGG" id="nko:Niako_0826"/>
<sequence length="58" mass="7096">MKPDWLYRERLRLVAHELFHRIQDSLGLPARSPNCNHLDRREIDACTCDWNFRLLLQY</sequence>
<dbReference type="AlphaFoldDB" id="G8TCZ8"/>
<proteinExistence type="predicted"/>
<name>G8TCZ8_NIAKG</name>
<protein>
    <submittedName>
        <fullName evidence="1">Uncharacterized protein</fullName>
    </submittedName>
</protein>
<reference evidence="1 2" key="1">
    <citation type="submission" date="2011-12" db="EMBL/GenBank/DDBJ databases">
        <title>The complete genome of Niastella koreensis GR20-10.</title>
        <authorList>
            <consortium name="US DOE Joint Genome Institute (JGI-PGF)"/>
            <person name="Lucas S."/>
            <person name="Han J."/>
            <person name="Lapidus A."/>
            <person name="Bruce D."/>
            <person name="Goodwin L."/>
            <person name="Pitluck S."/>
            <person name="Peters L."/>
            <person name="Kyrpides N."/>
            <person name="Mavromatis K."/>
            <person name="Ivanova N."/>
            <person name="Mikhailova N."/>
            <person name="Davenport K."/>
            <person name="Saunders E."/>
            <person name="Detter J.C."/>
            <person name="Tapia R."/>
            <person name="Han C."/>
            <person name="Land M."/>
            <person name="Hauser L."/>
            <person name="Markowitz V."/>
            <person name="Cheng J.-F."/>
            <person name="Hugenholtz P."/>
            <person name="Woyke T."/>
            <person name="Wu D."/>
            <person name="Tindall B."/>
            <person name="Pomrenke H."/>
            <person name="Brambilla E."/>
            <person name="Klenk H.-P."/>
            <person name="Eisen J.A."/>
        </authorList>
    </citation>
    <scope>NUCLEOTIDE SEQUENCE [LARGE SCALE GENOMIC DNA]</scope>
    <source>
        <strain evidence="2">DSM 17620 / KACC 11465 / NBRC 106392 / GR20-10</strain>
    </source>
</reference>
<evidence type="ECO:0000313" key="2">
    <source>
        <dbReference type="Proteomes" id="UP000005438"/>
    </source>
</evidence>
<organism evidence="1 2">
    <name type="scientific">Niastella koreensis (strain DSM 17620 / KACC 11465 / NBRC 106392 / GR20-10)</name>
    <dbReference type="NCBI Taxonomy" id="700598"/>
    <lineage>
        <taxon>Bacteria</taxon>
        <taxon>Pseudomonadati</taxon>
        <taxon>Bacteroidota</taxon>
        <taxon>Chitinophagia</taxon>
        <taxon>Chitinophagales</taxon>
        <taxon>Chitinophagaceae</taxon>
        <taxon>Niastella</taxon>
    </lineage>
</organism>
<evidence type="ECO:0000313" key="1">
    <source>
        <dbReference type="EMBL" id="AEV97207.1"/>
    </source>
</evidence>
<dbReference type="EMBL" id="CP003178">
    <property type="protein sequence ID" value="AEV97207.1"/>
    <property type="molecule type" value="Genomic_DNA"/>
</dbReference>